<gene>
    <name evidence="1" type="ORF">WMY93_032003</name>
</gene>
<protein>
    <submittedName>
        <fullName evidence="1">Uncharacterized protein</fullName>
    </submittedName>
</protein>
<accession>A0AAW0MGM2</accession>
<reference evidence="2" key="1">
    <citation type="submission" date="2024-04" db="EMBL/GenBank/DDBJ databases">
        <title>Salinicola lusitanus LLJ914,a marine bacterium isolated from the Okinawa Trough.</title>
        <authorList>
            <person name="Li J."/>
        </authorList>
    </citation>
    <scope>NUCLEOTIDE SEQUENCE [LARGE SCALE GENOMIC DNA]</scope>
</reference>
<dbReference type="AlphaFoldDB" id="A0AAW0MGM2"/>
<dbReference type="EMBL" id="JBBPFD010000704">
    <property type="protein sequence ID" value="KAK7877288.1"/>
    <property type="molecule type" value="Genomic_DNA"/>
</dbReference>
<evidence type="ECO:0000313" key="1">
    <source>
        <dbReference type="EMBL" id="KAK7877288.1"/>
    </source>
</evidence>
<evidence type="ECO:0000313" key="2">
    <source>
        <dbReference type="Proteomes" id="UP001460270"/>
    </source>
</evidence>
<keyword evidence="2" id="KW-1185">Reference proteome</keyword>
<proteinExistence type="predicted"/>
<dbReference type="Proteomes" id="UP001460270">
    <property type="component" value="Unassembled WGS sequence"/>
</dbReference>
<sequence>MQNAVLFFFANVTEVVSSLEAVNLRRGKGTTAAYKCLRSASENNLRRDVAAIFAPYVCNLRLHRHMMDTAQDKAWRNSLLKRKYGIVCQRQGQANPGEGGGAGVQEEGISGQALVTRTAASETVTLPEGSGTGNNM</sequence>
<organism evidence="1 2">
    <name type="scientific">Mugilogobius chulae</name>
    <name type="common">yellowstripe goby</name>
    <dbReference type="NCBI Taxonomy" id="88201"/>
    <lineage>
        <taxon>Eukaryota</taxon>
        <taxon>Metazoa</taxon>
        <taxon>Chordata</taxon>
        <taxon>Craniata</taxon>
        <taxon>Vertebrata</taxon>
        <taxon>Euteleostomi</taxon>
        <taxon>Actinopterygii</taxon>
        <taxon>Neopterygii</taxon>
        <taxon>Teleostei</taxon>
        <taxon>Neoteleostei</taxon>
        <taxon>Acanthomorphata</taxon>
        <taxon>Gobiaria</taxon>
        <taxon>Gobiiformes</taxon>
        <taxon>Gobioidei</taxon>
        <taxon>Gobiidae</taxon>
        <taxon>Gobionellinae</taxon>
        <taxon>Mugilogobius</taxon>
    </lineage>
</organism>
<comment type="caution">
    <text evidence="1">The sequence shown here is derived from an EMBL/GenBank/DDBJ whole genome shotgun (WGS) entry which is preliminary data.</text>
</comment>
<name>A0AAW0MGM2_9GOBI</name>